<feature type="domain" description="KaiA N-terminal" evidence="3">
    <location>
        <begin position="1"/>
        <end position="55"/>
    </location>
</feature>
<feature type="region of interest" description="Disordered" evidence="1">
    <location>
        <begin position="23"/>
        <end position="48"/>
    </location>
</feature>
<dbReference type="GO" id="GO:0007623">
    <property type="term" value="P:circadian rhythm"/>
    <property type="evidence" value="ECO:0007669"/>
    <property type="project" value="InterPro"/>
</dbReference>
<feature type="signal peptide" evidence="2">
    <location>
        <begin position="1"/>
        <end position="19"/>
    </location>
</feature>
<dbReference type="PROSITE" id="PS51430">
    <property type="entry name" value="KAIA_N"/>
    <property type="match status" value="1"/>
</dbReference>
<name>A0A1H0IZT5_9PSED</name>
<dbReference type="InterPro" id="IPR022529">
    <property type="entry name" value="DUF3530"/>
</dbReference>
<evidence type="ECO:0000256" key="2">
    <source>
        <dbReference type="SAM" id="SignalP"/>
    </source>
</evidence>
<organism evidence="4 5">
    <name type="scientific">Pseudomonas jinjuensis</name>
    <dbReference type="NCBI Taxonomy" id="198616"/>
    <lineage>
        <taxon>Bacteria</taxon>
        <taxon>Pseudomonadati</taxon>
        <taxon>Pseudomonadota</taxon>
        <taxon>Gammaproteobacteria</taxon>
        <taxon>Pseudomonadales</taxon>
        <taxon>Pseudomonadaceae</taxon>
        <taxon>Pseudomonas</taxon>
    </lineage>
</organism>
<dbReference type="Gene3D" id="3.40.50.1820">
    <property type="entry name" value="alpha/beta hydrolase"/>
    <property type="match status" value="1"/>
</dbReference>
<evidence type="ECO:0000259" key="3">
    <source>
        <dbReference type="PROSITE" id="PS51430"/>
    </source>
</evidence>
<evidence type="ECO:0000313" key="4">
    <source>
        <dbReference type="EMBL" id="SDO36842.1"/>
    </source>
</evidence>
<feature type="region of interest" description="Disordered" evidence="1">
    <location>
        <begin position="108"/>
        <end position="193"/>
    </location>
</feature>
<dbReference type="RefSeq" id="WP_084314924.1">
    <property type="nucleotide sequence ID" value="NZ_FNIJ01000010.1"/>
</dbReference>
<keyword evidence="2" id="KW-0732">Signal</keyword>
<keyword evidence="5" id="KW-1185">Reference proteome</keyword>
<dbReference type="EMBL" id="FNIJ01000010">
    <property type="protein sequence ID" value="SDO36842.1"/>
    <property type="molecule type" value="Genomic_DNA"/>
</dbReference>
<feature type="compositionally biased region" description="Low complexity" evidence="1">
    <location>
        <begin position="127"/>
        <end position="145"/>
    </location>
</feature>
<feature type="compositionally biased region" description="Basic and acidic residues" evidence="1">
    <location>
        <begin position="183"/>
        <end position="193"/>
    </location>
</feature>
<accession>A0A1H0IZT5</accession>
<dbReference type="OrthoDB" id="6193602at2"/>
<evidence type="ECO:0000256" key="1">
    <source>
        <dbReference type="SAM" id="MobiDB-lite"/>
    </source>
</evidence>
<dbReference type="Proteomes" id="UP000242957">
    <property type="component" value="Unassembled WGS sequence"/>
</dbReference>
<dbReference type="AlphaFoldDB" id="A0A1H0IZT5"/>
<sequence length="334" mass="35699">MPRHAALALCLSLSFAVLAAESTPPAPERVPASERSQDLASGLQRRLPEAEQQRLQAGKESFLALWLPANTAEAQGVVILVPGEGESADWPVAIGPLRRKLPDAGWSTLSLSLPDPQSTAPVPRPTASSDKAGADADASGADSASRPQVEGSSGATPPAESTAEVGSGEPAQASPEPAPRPIDPQEQRKAHAERVMARIQAGIDQALQHKPRSVVLLGHGSGAYWAARYLAEREPGEVRNLLLVAGDVPPDFLPPLESMVSRLPLAIGDFYYQDDDAAHAAALLRRQAEKRERHPAYTQVGLNTQRANPEAEQEQLYRRVRGWLEKHRQEGAGG</sequence>
<dbReference type="InterPro" id="IPR029058">
    <property type="entry name" value="AB_hydrolase_fold"/>
</dbReference>
<feature type="compositionally biased region" description="Polar residues" evidence="1">
    <location>
        <begin position="108"/>
        <end position="120"/>
    </location>
</feature>
<reference evidence="5" key="1">
    <citation type="submission" date="2016-10" db="EMBL/GenBank/DDBJ databases">
        <authorList>
            <person name="Varghese N."/>
            <person name="Submissions S."/>
        </authorList>
    </citation>
    <scope>NUCLEOTIDE SEQUENCE [LARGE SCALE GENOMIC DNA]</scope>
    <source>
        <strain evidence="5">JCM 21621</strain>
    </source>
</reference>
<dbReference type="SUPFAM" id="SSF53474">
    <property type="entry name" value="alpha/beta-Hydrolases"/>
    <property type="match status" value="1"/>
</dbReference>
<evidence type="ECO:0000313" key="5">
    <source>
        <dbReference type="Proteomes" id="UP000242957"/>
    </source>
</evidence>
<gene>
    <name evidence="4" type="ORF">SAMN05216193_110200</name>
</gene>
<feature type="chain" id="PRO_5017317978" description="KaiA N-terminal domain-containing protein" evidence="2">
    <location>
        <begin position="20"/>
        <end position="334"/>
    </location>
</feature>
<proteinExistence type="predicted"/>
<dbReference type="InterPro" id="IPR020844">
    <property type="entry name" value="Circadian_clock_KaiA_N"/>
</dbReference>
<dbReference type="Pfam" id="PF12048">
    <property type="entry name" value="DUF3530"/>
    <property type="match status" value="1"/>
</dbReference>
<protein>
    <recommendedName>
        <fullName evidence="3">KaiA N-terminal domain-containing protein</fullName>
    </recommendedName>
</protein>
<dbReference type="STRING" id="198616.SAMN05216193_110200"/>